<evidence type="ECO:0000259" key="1">
    <source>
        <dbReference type="Pfam" id="PF21834"/>
    </source>
</evidence>
<evidence type="ECO:0000313" key="3">
    <source>
        <dbReference type="Proteomes" id="UP000663508"/>
    </source>
</evidence>
<dbReference type="EMBL" id="AP024145">
    <property type="protein sequence ID" value="BCM83641.1"/>
    <property type="molecule type" value="Genomic_DNA"/>
</dbReference>
<protein>
    <recommendedName>
        <fullName evidence="1">DUF6894 domain-containing protein</fullName>
    </recommendedName>
</protein>
<accession>A0A8H9C6C8</accession>
<dbReference type="InterPro" id="IPR054189">
    <property type="entry name" value="DUF6894"/>
</dbReference>
<organism evidence="2 3">
    <name type="scientific">Methylobacterium indicum</name>
    <dbReference type="NCBI Taxonomy" id="1775910"/>
    <lineage>
        <taxon>Bacteria</taxon>
        <taxon>Pseudomonadati</taxon>
        <taxon>Pseudomonadota</taxon>
        <taxon>Alphaproteobacteria</taxon>
        <taxon>Hyphomicrobiales</taxon>
        <taxon>Methylobacteriaceae</taxon>
        <taxon>Methylobacterium</taxon>
    </lineage>
</organism>
<proteinExistence type="predicted"/>
<dbReference type="KEGG" id="mind:mvi_21020"/>
<dbReference type="Pfam" id="PF21834">
    <property type="entry name" value="DUF6894"/>
    <property type="match status" value="1"/>
</dbReference>
<gene>
    <name evidence="2" type="ORF">mvi_21020</name>
</gene>
<feature type="domain" description="DUF6894" evidence="1">
    <location>
        <begin position="28"/>
        <end position="94"/>
    </location>
</feature>
<dbReference type="AlphaFoldDB" id="A0A8H9C6C8"/>
<dbReference type="Proteomes" id="UP000663508">
    <property type="component" value="Chromosome"/>
</dbReference>
<evidence type="ECO:0000313" key="2">
    <source>
        <dbReference type="EMBL" id="BCM83641.1"/>
    </source>
</evidence>
<reference evidence="2" key="1">
    <citation type="submission" date="2020-11" db="EMBL/GenBank/DDBJ databases">
        <title>Complete genome sequence of a novel pathogenic Methylobacterium strain isolated from rice in Vietnam.</title>
        <authorList>
            <person name="Lai K."/>
            <person name="Okazaki S."/>
            <person name="Higashi K."/>
            <person name="Mori H."/>
            <person name="Toyoda A."/>
            <person name="Kurokawa K."/>
        </authorList>
    </citation>
    <scope>NUCLEOTIDE SEQUENCE</scope>
    <source>
        <strain evidence="2">VL1</strain>
    </source>
</reference>
<name>A0A8H9C6C8_9HYPH</name>
<sequence>MTNMLAVHACATRDQAFMSPMDHCTVSRFFLDLEGKDTTISDEDGVEAQDVDYVVAEIQAVIGEKDSVSFIDPQECWNIAIRNESGMIVKRIPIIK</sequence>